<dbReference type="FunFam" id="1.20.1080.10:FF:000002">
    <property type="entry name" value="Probable aquaporin TIP1-1"/>
    <property type="match status" value="1"/>
</dbReference>
<dbReference type="InterPro" id="IPR022357">
    <property type="entry name" value="MIP_CS"/>
</dbReference>
<dbReference type="PROSITE" id="PS00221">
    <property type="entry name" value="MIP"/>
    <property type="match status" value="1"/>
</dbReference>
<feature type="transmembrane region" description="Helical" evidence="10">
    <location>
        <begin position="140"/>
        <end position="163"/>
    </location>
</feature>
<evidence type="ECO:0000256" key="9">
    <source>
        <dbReference type="RuleBase" id="RU000477"/>
    </source>
</evidence>
<keyword evidence="2 9" id="KW-0813">Transport</keyword>
<name>A0AB40BHU1_DIOCR</name>
<organism evidence="11 12">
    <name type="scientific">Dioscorea cayennensis subsp. rotundata</name>
    <name type="common">White Guinea yam</name>
    <name type="synonym">Dioscorea rotundata</name>
    <dbReference type="NCBI Taxonomy" id="55577"/>
    <lineage>
        <taxon>Eukaryota</taxon>
        <taxon>Viridiplantae</taxon>
        <taxon>Streptophyta</taxon>
        <taxon>Embryophyta</taxon>
        <taxon>Tracheophyta</taxon>
        <taxon>Spermatophyta</taxon>
        <taxon>Magnoliopsida</taxon>
        <taxon>Liliopsida</taxon>
        <taxon>Dioscoreales</taxon>
        <taxon>Dioscoreaceae</taxon>
        <taxon>Dioscorea</taxon>
    </lineage>
</organism>
<reference evidence="11" key="1">
    <citation type="submission" date="2025-05" db="UniProtKB">
        <authorList>
            <consortium name="RefSeq"/>
        </authorList>
    </citation>
    <scope>NUCLEOTIDE SEQUENCE [LARGE SCALE GENOMIC DNA]</scope>
</reference>
<feature type="transmembrane region" description="Helical" evidence="10">
    <location>
        <begin position="57"/>
        <end position="78"/>
    </location>
</feature>
<evidence type="ECO:0000313" key="12">
    <source>
        <dbReference type="RefSeq" id="XP_039126889.1"/>
    </source>
</evidence>
<feature type="transmembrane region" description="Helical" evidence="10">
    <location>
        <begin position="20"/>
        <end position="37"/>
    </location>
</feature>
<evidence type="ECO:0000256" key="7">
    <source>
        <dbReference type="ARBA" id="ARBA00023136"/>
    </source>
</evidence>
<keyword evidence="7 10" id="KW-0472">Membrane</keyword>
<dbReference type="Gene3D" id="1.20.1080.10">
    <property type="entry name" value="Glycerol uptake facilitator protein"/>
    <property type="match status" value="1"/>
</dbReference>
<feature type="transmembrane region" description="Helical" evidence="10">
    <location>
        <begin position="99"/>
        <end position="120"/>
    </location>
</feature>
<dbReference type="GO" id="GO:0005774">
    <property type="term" value="C:vacuolar membrane"/>
    <property type="evidence" value="ECO:0007669"/>
    <property type="project" value="UniProtKB-SubCell"/>
</dbReference>
<dbReference type="InterPro" id="IPR023271">
    <property type="entry name" value="Aquaporin-like"/>
</dbReference>
<evidence type="ECO:0000256" key="5">
    <source>
        <dbReference type="ARBA" id="ARBA00022737"/>
    </source>
</evidence>
<evidence type="ECO:0000313" key="11">
    <source>
        <dbReference type="Proteomes" id="UP001515500"/>
    </source>
</evidence>
<feature type="transmembrane region" description="Helical" evidence="10">
    <location>
        <begin position="175"/>
        <end position="195"/>
    </location>
</feature>
<dbReference type="PRINTS" id="PR00783">
    <property type="entry name" value="MINTRINSICP"/>
</dbReference>
<dbReference type="PANTHER" id="PTHR45665:SF23">
    <property type="entry name" value="AQUAPORIN TIP3-2-RELATED"/>
    <property type="match status" value="1"/>
</dbReference>
<dbReference type="CDD" id="cd00333">
    <property type="entry name" value="MIP"/>
    <property type="match status" value="1"/>
</dbReference>
<evidence type="ECO:0000256" key="10">
    <source>
        <dbReference type="SAM" id="Phobius"/>
    </source>
</evidence>
<accession>A0AB40BHU1</accession>
<dbReference type="SUPFAM" id="SSF81338">
    <property type="entry name" value="Aquaporin-like"/>
    <property type="match status" value="1"/>
</dbReference>
<protein>
    <submittedName>
        <fullName evidence="12">Aquaporin TIP3-1-like</fullName>
    </submittedName>
</protein>
<dbReference type="GO" id="GO:0015250">
    <property type="term" value="F:water channel activity"/>
    <property type="evidence" value="ECO:0007669"/>
    <property type="project" value="TreeGrafter"/>
</dbReference>
<dbReference type="GeneID" id="120263026"/>
<evidence type="ECO:0000256" key="1">
    <source>
        <dbReference type="ARBA" id="ARBA00004128"/>
    </source>
</evidence>
<evidence type="ECO:0000256" key="4">
    <source>
        <dbReference type="ARBA" id="ARBA00022692"/>
    </source>
</evidence>
<dbReference type="Pfam" id="PF00230">
    <property type="entry name" value="MIP"/>
    <property type="match status" value="1"/>
</dbReference>
<comment type="similarity">
    <text evidence="8">Belongs to the MIP/aquaporin (TC 1.A.8) family. TIP (TC 1.A.8.10) subfamily.</text>
</comment>
<comment type="subcellular location">
    <subcellularLocation>
        <location evidence="1">Vacuole membrane</location>
        <topology evidence="1">Multi-pass membrane protein</topology>
    </subcellularLocation>
</comment>
<evidence type="ECO:0000256" key="3">
    <source>
        <dbReference type="ARBA" id="ARBA00022554"/>
    </source>
</evidence>
<dbReference type="InterPro" id="IPR000425">
    <property type="entry name" value="MIP"/>
</dbReference>
<gene>
    <name evidence="12" type="primary">LOC120263026</name>
</gene>
<dbReference type="NCBIfam" id="TIGR00861">
    <property type="entry name" value="MIP"/>
    <property type="match status" value="1"/>
</dbReference>
<feature type="transmembrane region" description="Helical" evidence="10">
    <location>
        <begin position="215"/>
        <end position="235"/>
    </location>
</feature>
<dbReference type="AlphaFoldDB" id="A0AB40BHU1"/>
<keyword evidence="6 10" id="KW-1133">Transmembrane helix</keyword>
<reference evidence="12" key="2">
    <citation type="submission" date="2025-08" db="UniProtKB">
        <authorList>
            <consortium name="RefSeq"/>
        </authorList>
    </citation>
    <scope>IDENTIFICATION</scope>
</reference>
<dbReference type="RefSeq" id="XP_039126889.1">
    <property type="nucleotide sequence ID" value="XM_039270955.1"/>
</dbReference>
<dbReference type="PANTHER" id="PTHR45665">
    <property type="entry name" value="AQUAPORIN-8"/>
    <property type="match status" value="1"/>
</dbReference>
<evidence type="ECO:0000256" key="8">
    <source>
        <dbReference type="ARBA" id="ARBA00038477"/>
    </source>
</evidence>
<keyword evidence="4 9" id="KW-0812">Transmembrane</keyword>
<evidence type="ECO:0000256" key="6">
    <source>
        <dbReference type="ARBA" id="ARBA00022989"/>
    </source>
</evidence>
<evidence type="ECO:0000256" key="2">
    <source>
        <dbReference type="ARBA" id="ARBA00022448"/>
    </source>
</evidence>
<proteinExistence type="inferred from homology"/>
<sequence>MPRRSIILGRTNEAVHPDTVRATVAEFIATAIFVFAGEGSVLSLGKMEMDTWTESGLLVVALAHALAFTVAVAVAMNLSGGHVNPAVTLSMVITGRISVVRAVLYWVAQLLGAVAASLLLRLSIADMRPVGLWVAPGFGVWNAVLLEIIMTFGLVYTFFATMIDLRSSLSNIEPLAVGFITGANILAGGVFDGAGMNPARVFGPALIGWQWKHHWVYWLGPFIGSALATLIYEFLVMPFDTVTYTLQPPLIPEDY</sequence>
<keyword evidence="3" id="KW-0926">Vacuole</keyword>
<dbReference type="Proteomes" id="UP001515500">
    <property type="component" value="Chromosome 1"/>
</dbReference>
<keyword evidence="5" id="KW-0677">Repeat</keyword>
<keyword evidence="11" id="KW-1185">Reference proteome</keyword>
<dbReference type="InterPro" id="IPR034294">
    <property type="entry name" value="Aquaporin_transptr"/>
</dbReference>